<organism evidence="2 3">
    <name type="scientific">Wickerhamomyces anomalus (strain ATCC 58044 / CBS 1984 / NCYC 433 / NRRL Y-366-8)</name>
    <name type="common">Yeast</name>
    <name type="synonym">Hansenula anomala</name>
    <dbReference type="NCBI Taxonomy" id="683960"/>
    <lineage>
        <taxon>Eukaryota</taxon>
        <taxon>Fungi</taxon>
        <taxon>Dikarya</taxon>
        <taxon>Ascomycota</taxon>
        <taxon>Saccharomycotina</taxon>
        <taxon>Saccharomycetes</taxon>
        <taxon>Phaffomycetales</taxon>
        <taxon>Wickerhamomycetaceae</taxon>
        <taxon>Wickerhamomyces</taxon>
    </lineage>
</organism>
<dbReference type="InterPro" id="IPR003462">
    <property type="entry name" value="ODC_Mu_crystall"/>
</dbReference>
<name>A0A1E3P524_WICAA</name>
<reference evidence="2 3" key="1">
    <citation type="journal article" date="2016" name="Proc. Natl. Acad. Sci. U.S.A.">
        <title>Comparative genomics of biotechnologically important yeasts.</title>
        <authorList>
            <person name="Riley R."/>
            <person name="Haridas S."/>
            <person name="Wolfe K.H."/>
            <person name="Lopes M.R."/>
            <person name="Hittinger C.T."/>
            <person name="Goeker M."/>
            <person name="Salamov A.A."/>
            <person name="Wisecaver J.H."/>
            <person name="Long T.M."/>
            <person name="Calvey C.H."/>
            <person name="Aerts A.L."/>
            <person name="Barry K.W."/>
            <person name="Choi C."/>
            <person name="Clum A."/>
            <person name="Coughlan A.Y."/>
            <person name="Deshpande S."/>
            <person name="Douglass A.P."/>
            <person name="Hanson S.J."/>
            <person name="Klenk H.-P."/>
            <person name="LaButti K.M."/>
            <person name="Lapidus A."/>
            <person name="Lindquist E.A."/>
            <person name="Lipzen A.M."/>
            <person name="Meier-Kolthoff J.P."/>
            <person name="Ohm R.A."/>
            <person name="Otillar R.P."/>
            <person name="Pangilinan J.L."/>
            <person name="Peng Y."/>
            <person name="Rokas A."/>
            <person name="Rosa C.A."/>
            <person name="Scheuner C."/>
            <person name="Sibirny A.A."/>
            <person name="Slot J.C."/>
            <person name="Stielow J.B."/>
            <person name="Sun H."/>
            <person name="Kurtzman C.P."/>
            <person name="Blackwell M."/>
            <person name="Grigoriev I.V."/>
            <person name="Jeffries T.W."/>
        </authorList>
    </citation>
    <scope>NUCLEOTIDE SEQUENCE [LARGE SCALE GENOMIC DNA]</scope>
    <source>
        <strain evidence="3">ATCC 58044 / CBS 1984 / NCYC 433 / NRRL Y-366-8</strain>
    </source>
</reference>
<dbReference type="GeneID" id="30203433"/>
<sequence length="328" mass="35884">MRVISDQQISSLLTSLSKEGVLKFQDVLKKALEKYHKDPTLVPERIVINREDNDAVHIFMPSFAERVGIKTLGGSKEGFKGAVSILDETNGDLLGVLNATTLTAFRTALASTIPLVNFFDGKLRDQTITVYGNGPQAYWHVRLTLILFPESFKKVQIAVRSINEKSNSLKESLSNEFKNIGFEVLGQGFADISKSSVIFGCVPSTEPAIKFDNLSKDSKTFISLIGSYKPHMAEVDNETVQQALKNGKIVVDSYEHTLAEAGELIQAGVTTSDVKEIGELDTVENDQITGKGNLVLVKIVGLSIMDISVGTEILKESIENNIGTEVEF</sequence>
<keyword evidence="3" id="KW-1185">Reference proteome</keyword>
<evidence type="ECO:0000256" key="1">
    <source>
        <dbReference type="ARBA" id="ARBA00008903"/>
    </source>
</evidence>
<dbReference type="Proteomes" id="UP000094112">
    <property type="component" value="Unassembled WGS sequence"/>
</dbReference>
<dbReference type="Gene3D" id="3.40.50.720">
    <property type="entry name" value="NAD(P)-binding Rossmann-like Domain"/>
    <property type="match status" value="1"/>
</dbReference>
<protein>
    <recommendedName>
        <fullName evidence="4">Ornithine cyclodeaminase</fullName>
    </recommendedName>
</protein>
<evidence type="ECO:0000313" key="3">
    <source>
        <dbReference type="Proteomes" id="UP000094112"/>
    </source>
</evidence>
<accession>A0A1E3P524</accession>
<evidence type="ECO:0000313" key="2">
    <source>
        <dbReference type="EMBL" id="ODQ60566.1"/>
    </source>
</evidence>
<gene>
    <name evidence="2" type="ORF">WICANDRAFT_89685</name>
</gene>
<dbReference type="GO" id="GO:0005737">
    <property type="term" value="C:cytoplasm"/>
    <property type="evidence" value="ECO:0007669"/>
    <property type="project" value="TreeGrafter"/>
</dbReference>
<dbReference type="PANTHER" id="PTHR13812:SF19">
    <property type="entry name" value="KETIMINE REDUCTASE MU-CRYSTALLIN"/>
    <property type="match status" value="1"/>
</dbReference>
<dbReference type="Gene3D" id="3.30.1780.10">
    <property type="entry name" value="ornithine cyclodeaminase, domain 1"/>
    <property type="match status" value="1"/>
</dbReference>
<dbReference type="InterPro" id="IPR036291">
    <property type="entry name" value="NAD(P)-bd_dom_sf"/>
</dbReference>
<dbReference type="AlphaFoldDB" id="A0A1E3P524"/>
<dbReference type="OrthoDB" id="41492at2759"/>
<proteinExistence type="inferred from homology"/>
<dbReference type="STRING" id="683960.A0A1E3P524"/>
<dbReference type="RefSeq" id="XP_019039773.1">
    <property type="nucleotide sequence ID" value="XM_019186187.1"/>
</dbReference>
<comment type="similarity">
    <text evidence="1">Belongs to the ornithine cyclodeaminase/mu-crystallin family.</text>
</comment>
<dbReference type="InterPro" id="IPR023401">
    <property type="entry name" value="ODC_N"/>
</dbReference>
<dbReference type="Pfam" id="PF02423">
    <property type="entry name" value="OCD_Mu_crystall"/>
    <property type="match status" value="1"/>
</dbReference>
<dbReference type="EMBL" id="KV454209">
    <property type="protein sequence ID" value="ODQ60566.1"/>
    <property type="molecule type" value="Genomic_DNA"/>
</dbReference>
<evidence type="ECO:0008006" key="4">
    <source>
        <dbReference type="Google" id="ProtNLM"/>
    </source>
</evidence>
<dbReference type="SUPFAM" id="SSF51735">
    <property type="entry name" value="NAD(P)-binding Rossmann-fold domains"/>
    <property type="match status" value="1"/>
</dbReference>
<dbReference type="PANTHER" id="PTHR13812">
    <property type="entry name" value="KETIMINE REDUCTASE MU-CRYSTALLIN"/>
    <property type="match status" value="1"/>
</dbReference>